<dbReference type="EMBL" id="JAUYVO010000003">
    <property type="protein sequence ID" value="MDP2521958.1"/>
    <property type="molecule type" value="Genomic_DNA"/>
</dbReference>
<dbReference type="GO" id="GO:0016646">
    <property type="term" value="F:oxidoreductase activity, acting on the CH-NH group of donors, NAD or NADP as acceptor"/>
    <property type="evidence" value="ECO:0007669"/>
    <property type="project" value="UniProtKB-ARBA"/>
</dbReference>
<gene>
    <name evidence="6" type="ORF">Q4490_12805</name>
    <name evidence="7" type="ORF">Q8W30_05175</name>
</gene>
<dbReference type="Pfam" id="PF01613">
    <property type="entry name" value="Flavin_Reduct"/>
    <property type="match status" value="1"/>
</dbReference>
<dbReference type="GO" id="GO:0010181">
    <property type="term" value="F:FMN binding"/>
    <property type="evidence" value="ECO:0007669"/>
    <property type="project" value="InterPro"/>
</dbReference>
<keyword evidence="9" id="KW-1185">Reference proteome</keyword>
<evidence type="ECO:0000313" key="6">
    <source>
        <dbReference type="EMBL" id="MDO6454447.1"/>
    </source>
</evidence>
<dbReference type="InterPro" id="IPR002563">
    <property type="entry name" value="Flavin_Rdtase-like_dom"/>
</dbReference>
<dbReference type="PANTHER" id="PTHR33798:SF5">
    <property type="entry name" value="FLAVIN REDUCTASE LIKE DOMAIN-CONTAINING PROTEIN"/>
    <property type="match status" value="1"/>
</dbReference>
<accession>A0AAW7XN74</accession>
<evidence type="ECO:0000256" key="3">
    <source>
        <dbReference type="ARBA" id="ARBA00022643"/>
    </source>
</evidence>
<comment type="similarity">
    <text evidence="4">Belongs to the flavoredoxin family.</text>
</comment>
<dbReference type="EMBL" id="JAUOPG010000008">
    <property type="protein sequence ID" value="MDO6454447.1"/>
    <property type="molecule type" value="Genomic_DNA"/>
</dbReference>
<keyword evidence="6" id="KW-0560">Oxidoreductase</keyword>
<proteinExistence type="inferred from homology"/>
<evidence type="ECO:0000256" key="2">
    <source>
        <dbReference type="ARBA" id="ARBA00022630"/>
    </source>
</evidence>
<keyword evidence="2" id="KW-0285">Flavoprotein</keyword>
<dbReference type="PANTHER" id="PTHR33798">
    <property type="entry name" value="FLAVOPROTEIN OXYGENASE"/>
    <property type="match status" value="1"/>
</dbReference>
<dbReference type="InterPro" id="IPR012349">
    <property type="entry name" value="Split_barrel_FMN-bd"/>
</dbReference>
<dbReference type="Proteomes" id="UP001169862">
    <property type="component" value="Unassembled WGS sequence"/>
</dbReference>
<comment type="caution">
    <text evidence="6">The sequence shown here is derived from an EMBL/GenBank/DDBJ whole genome shotgun (WGS) entry which is preliminary data.</text>
</comment>
<keyword evidence="3" id="KW-0288">FMN</keyword>
<dbReference type="Gene3D" id="2.30.110.10">
    <property type="entry name" value="Electron Transport, Fmn-binding Protein, Chain A"/>
    <property type="match status" value="1"/>
</dbReference>
<dbReference type="SUPFAM" id="SSF50475">
    <property type="entry name" value="FMN-binding split barrel"/>
    <property type="match status" value="1"/>
</dbReference>
<organism evidence="6 8">
    <name type="scientific">Neptunomonas phycophila</name>
    <dbReference type="NCBI Taxonomy" id="1572645"/>
    <lineage>
        <taxon>Bacteria</taxon>
        <taxon>Pseudomonadati</taxon>
        <taxon>Pseudomonadota</taxon>
        <taxon>Gammaproteobacteria</taxon>
        <taxon>Oceanospirillales</taxon>
        <taxon>Oceanospirillaceae</taxon>
        <taxon>Neptunomonas</taxon>
    </lineage>
</organism>
<evidence type="ECO:0000259" key="5">
    <source>
        <dbReference type="SMART" id="SM00903"/>
    </source>
</evidence>
<dbReference type="SMART" id="SM00903">
    <property type="entry name" value="Flavin_Reduct"/>
    <property type="match status" value="1"/>
</dbReference>
<evidence type="ECO:0000313" key="9">
    <source>
        <dbReference type="Proteomes" id="UP001177341"/>
    </source>
</evidence>
<evidence type="ECO:0000256" key="1">
    <source>
        <dbReference type="ARBA" id="ARBA00001917"/>
    </source>
</evidence>
<dbReference type="RefSeq" id="WP_075178686.1">
    <property type="nucleotide sequence ID" value="NZ_CAXPFL010000035.1"/>
</dbReference>
<comment type="cofactor">
    <cofactor evidence="1">
        <name>FMN</name>
        <dbReference type="ChEBI" id="CHEBI:58210"/>
    </cofactor>
</comment>
<dbReference type="EC" id="1.5.1.-" evidence="6"/>
<dbReference type="AlphaFoldDB" id="A0AAW7XN74"/>
<dbReference type="Proteomes" id="UP001177341">
    <property type="component" value="Unassembled WGS sequence"/>
</dbReference>
<evidence type="ECO:0000256" key="4">
    <source>
        <dbReference type="ARBA" id="ARBA00038054"/>
    </source>
</evidence>
<name>A0AAW7XN74_9GAMM</name>
<reference evidence="6" key="1">
    <citation type="submission" date="2023-07" db="EMBL/GenBank/DDBJ databases">
        <title>Genome content predicts the carbon catabolic preferences of heterotrophic bacteria.</title>
        <authorList>
            <person name="Gralka M."/>
        </authorList>
    </citation>
    <scope>NUCLEOTIDE SEQUENCE</scope>
    <source>
        <strain evidence="7">5G01</strain>
        <strain evidence="6">I2M16</strain>
    </source>
</reference>
<evidence type="ECO:0000313" key="8">
    <source>
        <dbReference type="Proteomes" id="UP001169862"/>
    </source>
</evidence>
<sequence length="222" mass="24328">MSTKHCSINFEHITAHEQYKILAGSVVPRPIALITSVSKKGQVNAAPFSFFNALAADPPLVGFGIQRKPNGEPKDTYRNIIESGEFTVNIVSDDWVELMNICAIPFEETVDETCMAELSVQAGTLIGSPRVVNAMIALECVLFSEQSTGERGDLILGKVVMAHIGENLVNTDNYHIDQVGLDAVGRMGGQGYARTRDYFDLKSLKESELGTVDQVRVWADHK</sequence>
<evidence type="ECO:0000313" key="7">
    <source>
        <dbReference type="EMBL" id="MDP2521958.1"/>
    </source>
</evidence>
<feature type="domain" description="Flavin reductase like" evidence="5">
    <location>
        <begin position="24"/>
        <end position="176"/>
    </location>
</feature>
<protein>
    <submittedName>
        <fullName evidence="6">Flavin reductase family protein</fullName>
        <ecNumber evidence="6">1.5.1.-</ecNumber>
    </submittedName>
</protein>